<evidence type="ECO:0000256" key="10">
    <source>
        <dbReference type="ARBA" id="ARBA00023242"/>
    </source>
</evidence>
<dbReference type="InterPro" id="IPR001005">
    <property type="entry name" value="SANT/Myb"/>
</dbReference>
<keyword evidence="2" id="KW-0645">Protease</keyword>
<keyword evidence="9" id="KW-0804">Transcription</keyword>
<dbReference type="SUPFAM" id="SSF102712">
    <property type="entry name" value="JAB1/MPN domain"/>
    <property type="match status" value="1"/>
</dbReference>
<evidence type="ECO:0000259" key="14">
    <source>
        <dbReference type="PROSITE" id="PS50249"/>
    </source>
</evidence>
<reference evidence="18" key="1">
    <citation type="submission" date="2018-11" db="EMBL/GenBank/DDBJ databases">
        <authorList>
            <person name="Alioto T."/>
            <person name="Alioto T."/>
        </authorList>
    </citation>
    <scope>NUCLEOTIDE SEQUENCE</scope>
</reference>
<dbReference type="SUPFAM" id="SSF46689">
    <property type="entry name" value="Homeodomain-like"/>
    <property type="match status" value="2"/>
</dbReference>
<dbReference type="SMART" id="SM00717">
    <property type="entry name" value="SANT"/>
    <property type="match status" value="1"/>
</dbReference>
<dbReference type="GO" id="GO:0046872">
    <property type="term" value="F:metal ion binding"/>
    <property type="evidence" value="ECO:0007669"/>
    <property type="project" value="UniProtKB-KW"/>
</dbReference>
<dbReference type="GO" id="GO:0003677">
    <property type="term" value="F:DNA binding"/>
    <property type="evidence" value="ECO:0007669"/>
    <property type="project" value="UniProtKB-KW"/>
</dbReference>
<name>A0A8B6ECE5_MYTGA</name>
<dbReference type="AlphaFoldDB" id="A0A8B6ECE5"/>
<keyword evidence="5" id="KW-0862">Zinc</keyword>
<dbReference type="PROSITE" id="PS51294">
    <property type="entry name" value="HTH_MYB"/>
    <property type="match status" value="1"/>
</dbReference>
<dbReference type="PROSITE" id="PS50249">
    <property type="entry name" value="MPN"/>
    <property type="match status" value="1"/>
</dbReference>
<evidence type="ECO:0000259" key="15">
    <source>
        <dbReference type="PROSITE" id="PS50934"/>
    </source>
</evidence>
<sequence length="955" mass="108415">MAEDGEIDIEGDFEFKLEANDVYDTNELPSKSANLLPEYTNPAWMLEQGWSMDSYIDEKSKATIEKMLQEEQYYMNGQNRRRNMRNLTTHKQPWSEEEKNMFYKGLEVYGRSWSKIAELIQTRTNLQVKNFAQQYFKQQTKSQDKGDERCVDEKPYPSTLEQMLKAVTTAQPTVSAPSFTIKTENHISPQNYSLLEKKESNTTENKVTELEKMLTSETLPSTSRYKEEKTHESMKKKHRIEANKNKKNRFNNATVITPQSEIIHSKPPKVSKQAPLVKIKNVKVISSRDITSTCNESIGLNDVLEVVTIPSVQLSPTLEHKLEKSTGLIENLDGFCAVADIVSGSGDGQEDEEDIDIDIENDDDEMDDNLILKNRSTSPNSVYESLLKSAKVRPKSNKTETVIQSTEDEMPEEIKDLEESSCDTERMENVLVSESSEDGLSEGGNQSDSSQHVEKRIANMVVLSNGEVVEFPVPTEEKLIEPDLISIEERKVHLEFFDGRPSKTPDRYVKIRNFILDSWYKSKPNYLNKTSVRPGLKNCGDVNCIGRIHMYLECTGAINFGCEQSCYNHHVKMAAIGVKQKGSRDVLSKGFKLNSMRPRKRKIKDGYGNWINEDELQGKTIEHQEHLDDTSYNDKEKIKSSKEVKTFYDPFKLIPCESFTQENPAPIGVEIYNSCLVIMDVHAHVSKTEVIGMLGGQCCDGTLSVTMAIPCNSISTGMQCEMDPVSQTQASEEIHKYGMSVVGWYHSHPTFNPDPSIRDMETQLKFQEWFSKGGNRYIGIIVSPYNRLNPNMSSDVQCLTVSEEVNLVQMCNKPYKFDYDIVQDNMDQEAMLSVIRQLAEKYSGYQNRVEILGPYRSFTGHTCLSKLLMSISEHSSNQWLSSEFLKAIENIFTEIFSQKGNSDAAIEYSDLNKSSDESSTNIDKSQSGENLVILQESVISTEEQQLVDNSLSQDS</sequence>
<dbReference type="PANTHER" id="PTHR10410">
    <property type="entry name" value="EUKARYOTIC TRANSLATION INITIATION FACTOR 3 -RELATED"/>
    <property type="match status" value="1"/>
</dbReference>
<dbReference type="InterPro" id="IPR009057">
    <property type="entry name" value="Homeodomain-like_sf"/>
</dbReference>
<evidence type="ECO:0000259" key="17">
    <source>
        <dbReference type="PROSITE" id="PS51294"/>
    </source>
</evidence>
<dbReference type="GO" id="GO:0008237">
    <property type="term" value="F:metallopeptidase activity"/>
    <property type="evidence" value="ECO:0007669"/>
    <property type="project" value="UniProtKB-KW"/>
</dbReference>
<dbReference type="Pfam" id="PF01398">
    <property type="entry name" value="JAB"/>
    <property type="match status" value="1"/>
</dbReference>
<dbReference type="GO" id="GO:0006508">
    <property type="term" value="P:proteolysis"/>
    <property type="evidence" value="ECO:0007669"/>
    <property type="project" value="UniProtKB-KW"/>
</dbReference>
<evidence type="ECO:0000256" key="7">
    <source>
        <dbReference type="ARBA" id="ARBA00023049"/>
    </source>
</evidence>
<dbReference type="InterPro" id="IPR036388">
    <property type="entry name" value="WH-like_DNA-bd_sf"/>
</dbReference>
<dbReference type="Gene3D" id="1.10.10.60">
    <property type="entry name" value="Homeodomain-like"/>
    <property type="match status" value="1"/>
</dbReference>
<evidence type="ECO:0000256" key="8">
    <source>
        <dbReference type="ARBA" id="ARBA00023125"/>
    </source>
</evidence>
<evidence type="ECO:0000256" key="4">
    <source>
        <dbReference type="ARBA" id="ARBA00022801"/>
    </source>
</evidence>
<protein>
    <recommendedName>
        <fullName evidence="11">Myb-like, SWIRM and MPN domain-containing protein 1</fullName>
    </recommendedName>
</protein>
<feature type="compositionally biased region" description="Basic and acidic residues" evidence="12">
    <location>
        <begin position="224"/>
        <end position="233"/>
    </location>
</feature>
<evidence type="ECO:0000256" key="1">
    <source>
        <dbReference type="ARBA" id="ARBA00007194"/>
    </source>
</evidence>
<dbReference type="InterPro" id="IPR000555">
    <property type="entry name" value="JAMM/MPN+_dom"/>
</dbReference>
<dbReference type="PROSITE" id="PS50090">
    <property type="entry name" value="MYB_LIKE"/>
    <property type="match status" value="1"/>
</dbReference>
<dbReference type="Gene3D" id="3.40.140.10">
    <property type="entry name" value="Cytidine Deaminase, domain 2"/>
    <property type="match status" value="1"/>
</dbReference>
<proteinExistence type="inferred from homology"/>
<keyword evidence="4" id="KW-0378">Hydrolase</keyword>
<comment type="similarity">
    <text evidence="1">Belongs to the peptidase M67A family. MYSM1 subfamily.</text>
</comment>
<dbReference type="InterPro" id="IPR017884">
    <property type="entry name" value="SANT_dom"/>
</dbReference>
<comment type="caution">
    <text evidence="18">The sequence shown here is derived from an EMBL/GenBank/DDBJ whole genome shotgun (WGS) entry which is preliminary data.</text>
</comment>
<feature type="domain" description="SANT" evidence="16">
    <location>
        <begin position="89"/>
        <end position="140"/>
    </location>
</feature>
<evidence type="ECO:0000313" key="19">
    <source>
        <dbReference type="Proteomes" id="UP000596742"/>
    </source>
</evidence>
<feature type="domain" description="MPN" evidence="14">
    <location>
        <begin position="669"/>
        <end position="801"/>
    </location>
</feature>
<keyword evidence="3" id="KW-0479">Metal-binding</keyword>
<dbReference type="Proteomes" id="UP000596742">
    <property type="component" value="Unassembled WGS sequence"/>
</dbReference>
<evidence type="ECO:0000256" key="12">
    <source>
        <dbReference type="SAM" id="MobiDB-lite"/>
    </source>
</evidence>
<feature type="domain" description="HTH myb-type" evidence="17">
    <location>
        <begin position="91"/>
        <end position="140"/>
    </location>
</feature>
<evidence type="ECO:0000256" key="11">
    <source>
        <dbReference type="ARBA" id="ARBA00032256"/>
    </source>
</evidence>
<gene>
    <name evidence="18" type="ORF">MGAL_10B092698</name>
</gene>
<keyword evidence="19" id="KW-1185">Reference proteome</keyword>
<keyword evidence="6" id="KW-0805">Transcription regulation</keyword>
<evidence type="ECO:0000313" key="18">
    <source>
        <dbReference type="EMBL" id="VDI32009.1"/>
    </source>
</evidence>
<dbReference type="PROSITE" id="PS51293">
    <property type="entry name" value="SANT"/>
    <property type="match status" value="1"/>
</dbReference>
<dbReference type="EMBL" id="UYJE01004855">
    <property type="protein sequence ID" value="VDI32009.1"/>
    <property type="molecule type" value="Genomic_DNA"/>
</dbReference>
<evidence type="ECO:0000256" key="2">
    <source>
        <dbReference type="ARBA" id="ARBA00022670"/>
    </source>
</evidence>
<dbReference type="InterPro" id="IPR037518">
    <property type="entry name" value="MPN"/>
</dbReference>
<dbReference type="InterPro" id="IPR050242">
    <property type="entry name" value="JAMM_MPN+_peptidase_M67A"/>
</dbReference>
<evidence type="ECO:0000256" key="9">
    <source>
        <dbReference type="ARBA" id="ARBA00023163"/>
    </source>
</evidence>
<dbReference type="InterPro" id="IPR017930">
    <property type="entry name" value="Myb_dom"/>
</dbReference>
<evidence type="ECO:0000256" key="6">
    <source>
        <dbReference type="ARBA" id="ARBA00023015"/>
    </source>
</evidence>
<dbReference type="InterPro" id="IPR007526">
    <property type="entry name" value="SWIRM"/>
</dbReference>
<dbReference type="PROSITE" id="PS50934">
    <property type="entry name" value="SWIRM"/>
    <property type="match status" value="1"/>
</dbReference>
<evidence type="ECO:0000256" key="3">
    <source>
        <dbReference type="ARBA" id="ARBA00022723"/>
    </source>
</evidence>
<evidence type="ECO:0000256" key="5">
    <source>
        <dbReference type="ARBA" id="ARBA00022833"/>
    </source>
</evidence>
<evidence type="ECO:0000259" key="16">
    <source>
        <dbReference type="PROSITE" id="PS51293"/>
    </source>
</evidence>
<keyword evidence="7" id="KW-0482">Metalloprotease</keyword>
<feature type="domain" description="SWIRM" evidence="15">
    <location>
        <begin position="471"/>
        <end position="569"/>
    </location>
</feature>
<dbReference type="Pfam" id="PF04433">
    <property type="entry name" value="SWIRM"/>
    <property type="match status" value="1"/>
</dbReference>
<dbReference type="OrthoDB" id="7464992at2759"/>
<dbReference type="Gene3D" id="1.10.10.10">
    <property type="entry name" value="Winged helix-like DNA-binding domain superfamily/Winged helix DNA-binding domain"/>
    <property type="match status" value="1"/>
</dbReference>
<evidence type="ECO:0000259" key="13">
    <source>
        <dbReference type="PROSITE" id="PS50090"/>
    </source>
</evidence>
<feature type="domain" description="Myb-like" evidence="13">
    <location>
        <begin position="86"/>
        <end position="136"/>
    </location>
</feature>
<feature type="region of interest" description="Disordered" evidence="12">
    <location>
        <begin position="216"/>
        <end position="238"/>
    </location>
</feature>
<dbReference type="FunFam" id="1.10.10.60:FF:000151">
    <property type="entry name" value="histone H2A deubiquitinase MYSM1 isoform X2"/>
    <property type="match status" value="1"/>
</dbReference>
<dbReference type="Pfam" id="PF00249">
    <property type="entry name" value="Myb_DNA-binding"/>
    <property type="match status" value="1"/>
</dbReference>
<keyword evidence="8" id="KW-0238">DNA-binding</keyword>
<dbReference type="CDD" id="cd00167">
    <property type="entry name" value="SANT"/>
    <property type="match status" value="1"/>
</dbReference>
<accession>A0A8B6ECE5</accession>
<keyword evidence="10" id="KW-0539">Nucleus</keyword>
<organism evidence="18 19">
    <name type="scientific">Mytilus galloprovincialis</name>
    <name type="common">Mediterranean mussel</name>
    <dbReference type="NCBI Taxonomy" id="29158"/>
    <lineage>
        <taxon>Eukaryota</taxon>
        <taxon>Metazoa</taxon>
        <taxon>Spiralia</taxon>
        <taxon>Lophotrochozoa</taxon>
        <taxon>Mollusca</taxon>
        <taxon>Bivalvia</taxon>
        <taxon>Autobranchia</taxon>
        <taxon>Pteriomorphia</taxon>
        <taxon>Mytilida</taxon>
        <taxon>Mytiloidea</taxon>
        <taxon>Mytilidae</taxon>
        <taxon>Mytilinae</taxon>
        <taxon>Mytilus</taxon>
    </lineage>
</organism>